<name>A0ACC0W1X5_9STRA</name>
<keyword evidence="2" id="KW-1185">Reference proteome</keyword>
<reference evidence="1 2" key="1">
    <citation type="journal article" date="2022" name="bioRxiv">
        <title>The genome of the oomycete Peronosclerospora sorghi, a cosmopolitan pathogen of maize and sorghum, is inflated with dispersed pseudogenes.</title>
        <authorList>
            <person name="Fletcher K."/>
            <person name="Martin F."/>
            <person name="Isakeit T."/>
            <person name="Cavanaugh K."/>
            <person name="Magill C."/>
            <person name="Michelmore R."/>
        </authorList>
    </citation>
    <scope>NUCLEOTIDE SEQUENCE [LARGE SCALE GENOMIC DNA]</scope>
    <source>
        <strain evidence="1">P6</strain>
    </source>
</reference>
<evidence type="ECO:0000313" key="2">
    <source>
        <dbReference type="Proteomes" id="UP001163321"/>
    </source>
</evidence>
<proteinExistence type="predicted"/>
<dbReference type="EMBL" id="CM047583">
    <property type="protein sequence ID" value="KAI9912326.1"/>
    <property type="molecule type" value="Genomic_DNA"/>
</dbReference>
<protein>
    <submittedName>
        <fullName evidence="1">Uncharacterized protein</fullName>
    </submittedName>
</protein>
<evidence type="ECO:0000313" key="1">
    <source>
        <dbReference type="EMBL" id="KAI9912326.1"/>
    </source>
</evidence>
<comment type="caution">
    <text evidence="1">The sequence shown here is derived from an EMBL/GenBank/DDBJ whole genome shotgun (WGS) entry which is preliminary data.</text>
</comment>
<accession>A0ACC0W1X5</accession>
<organism evidence="1 2">
    <name type="scientific">Peronosclerospora sorghi</name>
    <dbReference type="NCBI Taxonomy" id="230839"/>
    <lineage>
        <taxon>Eukaryota</taxon>
        <taxon>Sar</taxon>
        <taxon>Stramenopiles</taxon>
        <taxon>Oomycota</taxon>
        <taxon>Peronosporomycetes</taxon>
        <taxon>Peronosporales</taxon>
        <taxon>Peronosporaceae</taxon>
        <taxon>Peronosclerospora</taxon>
    </lineage>
</organism>
<dbReference type="Proteomes" id="UP001163321">
    <property type="component" value="Chromosome 4"/>
</dbReference>
<gene>
    <name evidence="1" type="ORF">PsorP6_006690</name>
</gene>
<sequence>MFTVPLVLTALLLAHDRHLPLATNSTERASANAAPCANDVNDVRSHHEEKHPNLRRHASGGNDEARLAGANVLNAEKIKLAIADPEYAQKLFERWRRHDVTSEDASKTLTTASDAHDKLLQDYKTYLGKRDLRADYWITEKMVERAIKDPKGAVWLFKLLKLYQFHPEHLVEYKEALKLSKKKLLKLHAMYEDWYQLHHPQNGRGPTRSVNEFLFEKSRVKRALEDGVFAKKLFAKWRNAGFERDGALDEVKRYGIGKRDLARLGERYAEWLGEPPPRKSVFERFRRFLRRLYKALARKFS</sequence>